<protein>
    <recommendedName>
        <fullName evidence="2 8">Pseudoazurin</fullName>
    </recommendedName>
</protein>
<evidence type="ECO:0000256" key="4">
    <source>
        <dbReference type="ARBA" id="ARBA00022723"/>
    </source>
</evidence>
<sequence length="164" mass="17546">MSHPITRRTALVTVAASALLAALPRQTLAATTHEIQMLNQHPDDRKLKMVFYPRIVVAEPGDTISFVATDKGHNSQSVDGMAPEGAEGWKGKINAAVEVTLDKPGFYGFQCAPHAAMGMVGLVIVKGEGMMDNLDAAKAVKQRGKAEGAWNDIWAEFEGMDLGA</sequence>
<dbReference type="InterPro" id="IPR000923">
    <property type="entry name" value="BlueCu_1"/>
</dbReference>
<gene>
    <name evidence="12" type="primary">pazS</name>
    <name evidence="12" type="ORF">MAA8898_02576</name>
</gene>
<keyword evidence="6" id="KW-0249">Electron transport</keyword>
<keyword evidence="10" id="KW-0732">Signal</keyword>
<comment type="cofactor">
    <cofactor evidence="9">
        <name>Cu cation</name>
        <dbReference type="ChEBI" id="CHEBI:23378"/>
    </cofactor>
    <text evidence="9">Binds 1 copper ion per subunit.</text>
</comment>
<dbReference type="EMBL" id="FXYF01000006">
    <property type="protein sequence ID" value="SMX42320.1"/>
    <property type="molecule type" value="Genomic_DNA"/>
</dbReference>
<proteinExistence type="predicted"/>
<dbReference type="InterPro" id="IPR028871">
    <property type="entry name" value="BlueCu_1_BS"/>
</dbReference>
<evidence type="ECO:0000256" key="1">
    <source>
        <dbReference type="ARBA" id="ARBA00004418"/>
    </source>
</evidence>
<feature type="chain" id="PRO_5012195708" description="Pseudoazurin" evidence="10">
    <location>
        <begin position="30"/>
        <end position="164"/>
    </location>
</feature>
<dbReference type="SUPFAM" id="SSF49503">
    <property type="entry name" value="Cupredoxins"/>
    <property type="match status" value="1"/>
</dbReference>
<dbReference type="PROSITE" id="PS00196">
    <property type="entry name" value="COPPER_BLUE"/>
    <property type="match status" value="1"/>
</dbReference>
<dbReference type="PRINTS" id="PR00155">
    <property type="entry name" value="AMICYANIN"/>
</dbReference>
<organism evidence="12 13">
    <name type="scientific">Maliponia aquimaris</name>
    <dbReference type="NCBI Taxonomy" id="1673631"/>
    <lineage>
        <taxon>Bacteria</taxon>
        <taxon>Pseudomonadati</taxon>
        <taxon>Pseudomonadota</taxon>
        <taxon>Alphaproteobacteria</taxon>
        <taxon>Rhodobacterales</taxon>
        <taxon>Paracoccaceae</taxon>
        <taxon>Maliponia</taxon>
    </lineage>
</organism>
<evidence type="ECO:0000313" key="13">
    <source>
        <dbReference type="Proteomes" id="UP000207598"/>
    </source>
</evidence>
<dbReference type="Gene3D" id="2.60.40.420">
    <property type="entry name" value="Cupredoxins - blue copper proteins"/>
    <property type="match status" value="1"/>
</dbReference>
<keyword evidence="3" id="KW-0813">Transport</keyword>
<keyword evidence="13" id="KW-1185">Reference proteome</keyword>
<dbReference type="AlphaFoldDB" id="A0A238KHV0"/>
<evidence type="ECO:0000256" key="8">
    <source>
        <dbReference type="NCBIfam" id="TIGR02375"/>
    </source>
</evidence>
<dbReference type="InterPro" id="IPR001235">
    <property type="entry name" value="Copper_blue_Plastocyanin"/>
</dbReference>
<dbReference type="Proteomes" id="UP000207598">
    <property type="component" value="Unassembled WGS sequence"/>
</dbReference>
<evidence type="ECO:0000256" key="5">
    <source>
        <dbReference type="ARBA" id="ARBA00022764"/>
    </source>
</evidence>
<comment type="subcellular location">
    <subcellularLocation>
        <location evidence="1">Periplasm</location>
    </subcellularLocation>
</comment>
<evidence type="ECO:0000256" key="3">
    <source>
        <dbReference type="ARBA" id="ARBA00022448"/>
    </source>
</evidence>
<keyword evidence="5" id="KW-0574">Periplasm</keyword>
<feature type="binding site" evidence="9">
    <location>
        <position position="119"/>
    </location>
    <ligand>
        <name>Cu cation</name>
        <dbReference type="ChEBI" id="CHEBI:23378"/>
    </ligand>
</feature>
<evidence type="ECO:0000256" key="10">
    <source>
        <dbReference type="SAM" id="SignalP"/>
    </source>
</evidence>
<dbReference type="PRINTS" id="PR00156">
    <property type="entry name" value="COPPERBLUE"/>
</dbReference>
<feature type="domain" description="Blue (type 1) copper" evidence="11">
    <location>
        <begin position="47"/>
        <end position="126"/>
    </location>
</feature>
<evidence type="ECO:0000313" key="12">
    <source>
        <dbReference type="EMBL" id="SMX42320.1"/>
    </source>
</evidence>
<accession>A0A238KHV0</accession>
<dbReference type="InterPro" id="IPR006311">
    <property type="entry name" value="TAT_signal"/>
</dbReference>
<dbReference type="GO" id="GO:0005507">
    <property type="term" value="F:copper ion binding"/>
    <property type="evidence" value="ECO:0007669"/>
    <property type="project" value="UniProtKB-UniRule"/>
</dbReference>
<evidence type="ECO:0000259" key="11">
    <source>
        <dbReference type="Pfam" id="PF00127"/>
    </source>
</evidence>
<dbReference type="NCBIfam" id="TIGR02375">
    <property type="entry name" value="pseudoazurin"/>
    <property type="match status" value="1"/>
</dbReference>
<keyword evidence="7 9" id="KW-0186">Copper</keyword>
<keyword evidence="4 9" id="KW-0479">Metal-binding</keyword>
<dbReference type="GO" id="GO:0009055">
    <property type="term" value="F:electron transfer activity"/>
    <property type="evidence" value="ECO:0007669"/>
    <property type="project" value="InterPro"/>
</dbReference>
<dbReference type="InterPro" id="IPR002386">
    <property type="entry name" value="Amicyanin/Pseudoazurin"/>
</dbReference>
<dbReference type="PROSITE" id="PS51318">
    <property type="entry name" value="TAT"/>
    <property type="match status" value="1"/>
</dbReference>
<name>A0A238KHV0_9RHOB</name>
<feature type="binding site" evidence="9">
    <location>
        <position position="73"/>
    </location>
    <ligand>
        <name>Cu cation</name>
        <dbReference type="ChEBI" id="CHEBI:23378"/>
    </ligand>
</feature>
<dbReference type="GO" id="GO:0042597">
    <property type="term" value="C:periplasmic space"/>
    <property type="evidence" value="ECO:0007669"/>
    <property type="project" value="UniProtKB-SubCell"/>
</dbReference>
<evidence type="ECO:0000256" key="9">
    <source>
        <dbReference type="PIRSR" id="PIRSR602386-1"/>
    </source>
</evidence>
<feature type="binding site" evidence="9">
    <location>
        <position position="111"/>
    </location>
    <ligand>
        <name>Cu cation</name>
        <dbReference type="ChEBI" id="CHEBI:23378"/>
    </ligand>
</feature>
<evidence type="ECO:0000256" key="2">
    <source>
        <dbReference type="ARBA" id="ARBA00016984"/>
    </source>
</evidence>
<dbReference type="CDD" id="cd04218">
    <property type="entry name" value="Pseudoazurin"/>
    <property type="match status" value="1"/>
</dbReference>
<dbReference type="InterPro" id="IPR012745">
    <property type="entry name" value="Pseudoazurin"/>
</dbReference>
<dbReference type="InterPro" id="IPR008972">
    <property type="entry name" value="Cupredoxin"/>
</dbReference>
<evidence type="ECO:0000256" key="7">
    <source>
        <dbReference type="ARBA" id="ARBA00023008"/>
    </source>
</evidence>
<feature type="signal peptide" evidence="10">
    <location>
        <begin position="1"/>
        <end position="29"/>
    </location>
</feature>
<feature type="binding site" evidence="9">
    <location>
        <position position="114"/>
    </location>
    <ligand>
        <name>Cu cation</name>
        <dbReference type="ChEBI" id="CHEBI:23378"/>
    </ligand>
</feature>
<reference evidence="12 13" key="1">
    <citation type="submission" date="2017-05" db="EMBL/GenBank/DDBJ databases">
        <authorList>
            <person name="Song R."/>
            <person name="Chenine A.L."/>
            <person name="Ruprecht R.M."/>
        </authorList>
    </citation>
    <scope>NUCLEOTIDE SEQUENCE [LARGE SCALE GENOMIC DNA]</scope>
    <source>
        <strain evidence="12 13">CECT 8898</strain>
    </source>
</reference>
<evidence type="ECO:0000256" key="6">
    <source>
        <dbReference type="ARBA" id="ARBA00022982"/>
    </source>
</evidence>
<dbReference type="Pfam" id="PF00127">
    <property type="entry name" value="Copper-bind"/>
    <property type="match status" value="1"/>
</dbReference>
<dbReference type="RefSeq" id="WP_245853399.1">
    <property type="nucleotide sequence ID" value="NZ_FXYF01000006.1"/>
</dbReference>